<protein>
    <submittedName>
        <fullName evidence="1">Uncharacterized protein</fullName>
    </submittedName>
</protein>
<dbReference type="AlphaFoldDB" id="A0A1B6EV45"/>
<name>A0A1B6EV45_9HEMI</name>
<accession>A0A1B6EV45</accession>
<sequence>KEYLDRAKNLVNNPLGPNLKYNGIFSAKTQVFSKRQVREFIKTMNALEKCKDFNRKHLDNDFVISRDLDNSVEETMRLFKIRNCLKDHVESINDLAEFNNYDTIVNEDLRKRLKLEACFSSDSSSGDVYDEMTIASPIIQFLKTIRSSYTEAKLNEADCKVVKVTG</sequence>
<feature type="non-terminal residue" evidence="1">
    <location>
        <position position="166"/>
    </location>
</feature>
<gene>
    <name evidence="1" type="ORF">g.7278</name>
</gene>
<proteinExistence type="predicted"/>
<dbReference type="EMBL" id="GECZ01027952">
    <property type="protein sequence ID" value="JAS41817.1"/>
    <property type="molecule type" value="Transcribed_RNA"/>
</dbReference>
<reference evidence="1" key="1">
    <citation type="submission" date="2015-11" db="EMBL/GenBank/DDBJ databases">
        <title>De novo transcriptome assembly of four potential Pierce s Disease insect vectors from Arizona vineyards.</title>
        <authorList>
            <person name="Tassone E.E."/>
        </authorList>
    </citation>
    <scope>NUCLEOTIDE SEQUENCE</scope>
</reference>
<evidence type="ECO:0000313" key="1">
    <source>
        <dbReference type="EMBL" id="JAS41817.1"/>
    </source>
</evidence>
<organism evidence="1">
    <name type="scientific">Cuerna arida</name>
    <dbReference type="NCBI Taxonomy" id="1464854"/>
    <lineage>
        <taxon>Eukaryota</taxon>
        <taxon>Metazoa</taxon>
        <taxon>Ecdysozoa</taxon>
        <taxon>Arthropoda</taxon>
        <taxon>Hexapoda</taxon>
        <taxon>Insecta</taxon>
        <taxon>Pterygota</taxon>
        <taxon>Neoptera</taxon>
        <taxon>Paraneoptera</taxon>
        <taxon>Hemiptera</taxon>
        <taxon>Auchenorrhyncha</taxon>
        <taxon>Membracoidea</taxon>
        <taxon>Cicadellidae</taxon>
        <taxon>Cicadellinae</taxon>
        <taxon>Proconiini</taxon>
        <taxon>Cuerna</taxon>
    </lineage>
</organism>
<feature type="non-terminal residue" evidence="1">
    <location>
        <position position="1"/>
    </location>
</feature>